<accession>A0A949UU95</accession>
<dbReference type="GO" id="GO:0043565">
    <property type="term" value="F:sequence-specific DNA binding"/>
    <property type="evidence" value="ECO:0007669"/>
    <property type="project" value="TreeGrafter"/>
</dbReference>
<keyword evidence="7" id="KW-1185">Reference proteome</keyword>
<dbReference type="PROSITE" id="PS50931">
    <property type="entry name" value="HTH_LYSR"/>
    <property type="match status" value="1"/>
</dbReference>
<dbReference type="FunFam" id="1.10.10.10:FF:000001">
    <property type="entry name" value="LysR family transcriptional regulator"/>
    <property type="match status" value="1"/>
</dbReference>
<evidence type="ECO:0000313" key="7">
    <source>
        <dbReference type="Proteomes" id="UP000752297"/>
    </source>
</evidence>
<dbReference type="Pfam" id="PF03466">
    <property type="entry name" value="LysR_substrate"/>
    <property type="match status" value="1"/>
</dbReference>
<evidence type="ECO:0000259" key="5">
    <source>
        <dbReference type="PROSITE" id="PS50931"/>
    </source>
</evidence>
<evidence type="ECO:0000256" key="1">
    <source>
        <dbReference type="ARBA" id="ARBA00009437"/>
    </source>
</evidence>
<keyword evidence="4" id="KW-0804">Transcription</keyword>
<dbReference type="GO" id="GO:0006351">
    <property type="term" value="P:DNA-templated transcription"/>
    <property type="evidence" value="ECO:0007669"/>
    <property type="project" value="TreeGrafter"/>
</dbReference>
<comment type="similarity">
    <text evidence="1">Belongs to the LysR transcriptional regulatory family.</text>
</comment>
<gene>
    <name evidence="6" type="ORF">KUG47_08630</name>
</gene>
<dbReference type="InterPro" id="IPR058163">
    <property type="entry name" value="LysR-type_TF_proteobact-type"/>
</dbReference>
<dbReference type="AlphaFoldDB" id="A0A949UU95"/>
<keyword evidence="3" id="KW-0238">DNA-binding</keyword>
<comment type="caution">
    <text evidence="6">The sequence shown here is derived from an EMBL/GenBank/DDBJ whole genome shotgun (WGS) entry which is preliminary data.</text>
</comment>
<dbReference type="InterPro" id="IPR000847">
    <property type="entry name" value="LysR_HTH_N"/>
</dbReference>
<evidence type="ECO:0000256" key="2">
    <source>
        <dbReference type="ARBA" id="ARBA00023015"/>
    </source>
</evidence>
<evidence type="ECO:0000256" key="3">
    <source>
        <dbReference type="ARBA" id="ARBA00023125"/>
    </source>
</evidence>
<reference evidence="6 7" key="1">
    <citation type="submission" date="2021-06" db="EMBL/GenBank/DDBJ databases">
        <title>Falsochrobactrum tianjin sp.nov., a new petroleum-degrading bacteria isolated from oily soils.</title>
        <authorList>
            <person name="Chen G."/>
            <person name="Chen H."/>
            <person name="Tian J."/>
            <person name="Qing J."/>
            <person name="Zhong L."/>
            <person name="Ma W."/>
            <person name="Song Y."/>
            <person name="Cui X."/>
            <person name="Yan B."/>
        </authorList>
    </citation>
    <scope>NUCLEOTIDE SEQUENCE [LARGE SCALE GENOMIC DNA]</scope>
    <source>
        <strain evidence="6 7">TDYN1</strain>
    </source>
</reference>
<dbReference type="Proteomes" id="UP000752297">
    <property type="component" value="Unassembled WGS sequence"/>
</dbReference>
<dbReference type="Pfam" id="PF00126">
    <property type="entry name" value="HTH_1"/>
    <property type="match status" value="1"/>
</dbReference>
<keyword evidence="2" id="KW-0805">Transcription regulation</keyword>
<organism evidence="6 7">
    <name type="scientific">Falsochrobactrum tianjinense</name>
    <dbReference type="NCBI Taxonomy" id="2706015"/>
    <lineage>
        <taxon>Bacteria</taxon>
        <taxon>Pseudomonadati</taxon>
        <taxon>Pseudomonadota</taxon>
        <taxon>Alphaproteobacteria</taxon>
        <taxon>Hyphomicrobiales</taxon>
        <taxon>Brucellaceae</taxon>
        <taxon>Falsochrobactrum</taxon>
    </lineage>
</organism>
<evidence type="ECO:0000256" key="4">
    <source>
        <dbReference type="ARBA" id="ARBA00023163"/>
    </source>
</evidence>
<name>A0A949UU95_9HYPH</name>
<dbReference type="InterPro" id="IPR005119">
    <property type="entry name" value="LysR_subst-bd"/>
</dbReference>
<evidence type="ECO:0000313" key="6">
    <source>
        <dbReference type="EMBL" id="MBV2143562.1"/>
    </source>
</evidence>
<dbReference type="EMBL" id="JAHRVA010000003">
    <property type="protein sequence ID" value="MBV2143562.1"/>
    <property type="molecule type" value="Genomic_DNA"/>
</dbReference>
<dbReference type="PANTHER" id="PTHR30537">
    <property type="entry name" value="HTH-TYPE TRANSCRIPTIONAL REGULATOR"/>
    <property type="match status" value="1"/>
</dbReference>
<proteinExistence type="inferred from homology"/>
<feature type="domain" description="HTH lysR-type" evidence="5">
    <location>
        <begin position="11"/>
        <end position="63"/>
    </location>
</feature>
<sequence length="302" mass="34069">MLHSYRVLPFIRAFETVARLGHVRSAAAELNLTPSAISYQVKMLEQTLGQAVFSRENRRMQLTPQGERLYRDVASIMRTLETSLGDIVQQQDGQAETRLRIAAPSGLSHVWLAPKLTGIADQLGVNIAESHIAREMSQVNWRQVDLAIVYDNPPWSGCTWAPLPELRLSPLCTPGLVHTHPLRHFRDLRNHRLLHEDSGQEWQRWSAAARLETIPLRNAYFNRLSMAFNSALSGHGLALVSDFLAQKYLVSGQLIRPFDLSIPASKRYYVVALERRMADPFIARAFDLVLSLGRSEPLVSEA</sequence>
<dbReference type="PANTHER" id="PTHR30537:SF74">
    <property type="entry name" value="HTH-TYPE TRANSCRIPTIONAL REGULATOR TRPI"/>
    <property type="match status" value="1"/>
</dbReference>
<dbReference type="RefSeq" id="WP_217677560.1">
    <property type="nucleotide sequence ID" value="NZ_JAHRVA010000003.1"/>
</dbReference>
<protein>
    <submittedName>
        <fullName evidence="6">LysR family transcriptional regulator</fullName>
    </submittedName>
</protein>
<dbReference type="GO" id="GO:0003700">
    <property type="term" value="F:DNA-binding transcription factor activity"/>
    <property type="evidence" value="ECO:0007669"/>
    <property type="project" value="InterPro"/>
</dbReference>